<dbReference type="InterPro" id="IPR036097">
    <property type="entry name" value="HisK_dim/P_sf"/>
</dbReference>
<dbReference type="InterPro" id="IPR050398">
    <property type="entry name" value="HssS/ArlS-like"/>
</dbReference>
<dbReference type="SMART" id="SM00304">
    <property type="entry name" value="HAMP"/>
    <property type="match status" value="1"/>
</dbReference>
<evidence type="ECO:0000256" key="1">
    <source>
        <dbReference type="ARBA" id="ARBA00000085"/>
    </source>
</evidence>
<evidence type="ECO:0000256" key="9">
    <source>
        <dbReference type="ARBA" id="ARBA00022777"/>
    </source>
</evidence>
<dbReference type="InterPro" id="IPR003594">
    <property type="entry name" value="HATPase_dom"/>
</dbReference>
<dbReference type="Pfam" id="PF00512">
    <property type="entry name" value="HisKA"/>
    <property type="match status" value="1"/>
</dbReference>
<keyword evidence="18" id="KW-1185">Reference proteome</keyword>
<feature type="transmembrane region" description="Helical" evidence="14">
    <location>
        <begin position="12"/>
        <end position="31"/>
    </location>
</feature>
<dbReference type="Pfam" id="PF00672">
    <property type="entry name" value="HAMP"/>
    <property type="match status" value="1"/>
</dbReference>
<dbReference type="RefSeq" id="WP_268041234.1">
    <property type="nucleotide sequence ID" value="NZ_JAPQER010000004.1"/>
</dbReference>
<dbReference type="PROSITE" id="PS50885">
    <property type="entry name" value="HAMP"/>
    <property type="match status" value="1"/>
</dbReference>
<keyword evidence="4" id="KW-1003">Cell membrane</keyword>
<dbReference type="InterPro" id="IPR003660">
    <property type="entry name" value="HAMP_dom"/>
</dbReference>
<reference evidence="17" key="1">
    <citation type="submission" date="2022-12" db="EMBL/GenBank/DDBJ databases">
        <authorList>
            <person name="Wang J."/>
        </authorList>
    </citation>
    <scope>NUCLEOTIDE SEQUENCE</scope>
    <source>
        <strain evidence="17">HY-45-18</strain>
    </source>
</reference>
<evidence type="ECO:0000256" key="14">
    <source>
        <dbReference type="SAM" id="Phobius"/>
    </source>
</evidence>
<keyword evidence="11 14" id="KW-1133">Transmembrane helix</keyword>
<dbReference type="EMBL" id="JAPQER010000004">
    <property type="protein sequence ID" value="MCY6484911.1"/>
    <property type="molecule type" value="Genomic_DNA"/>
</dbReference>
<dbReference type="SUPFAM" id="SSF158472">
    <property type="entry name" value="HAMP domain-like"/>
    <property type="match status" value="1"/>
</dbReference>
<comment type="subcellular location">
    <subcellularLocation>
        <location evidence="2">Cell membrane</location>
        <topology evidence="2">Multi-pass membrane protein</topology>
    </subcellularLocation>
</comment>
<proteinExistence type="predicted"/>
<evidence type="ECO:0000256" key="6">
    <source>
        <dbReference type="ARBA" id="ARBA00022679"/>
    </source>
</evidence>
<dbReference type="EC" id="2.7.13.3" evidence="3"/>
<keyword evidence="9 17" id="KW-0418">Kinase</keyword>
<keyword evidence="13 14" id="KW-0472">Membrane</keyword>
<keyword evidence="6" id="KW-0808">Transferase</keyword>
<feature type="domain" description="Histidine kinase" evidence="15">
    <location>
        <begin position="248"/>
        <end position="462"/>
    </location>
</feature>
<dbReference type="InterPro" id="IPR036890">
    <property type="entry name" value="HATPase_C_sf"/>
</dbReference>
<protein>
    <recommendedName>
        <fullName evidence="3">histidine kinase</fullName>
        <ecNumber evidence="3">2.7.13.3</ecNumber>
    </recommendedName>
</protein>
<evidence type="ECO:0000256" key="5">
    <source>
        <dbReference type="ARBA" id="ARBA00022553"/>
    </source>
</evidence>
<evidence type="ECO:0000256" key="13">
    <source>
        <dbReference type="ARBA" id="ARBA00023136"/>
    </source>
</evidence>
<evidence type="ECO:0000256" key="2">
    <source>
        <dbReference type="ARBA" id="ARBA00004651"/>
    </source>
</evidence>
<dbReference type="PANTHER" id="PTHR45528">
    <property type="entry name" value="SENSOR HISTIDINE KINASE CPXA"/>
    <property type="match status" value="1"/>
</dbReference>
<dbReference type="Proteomes" id="UP001078443">
    <property type="component" value="Unassembled WGS sequence"/>
</dbReference>
<dbReference type="SUPFAM" id="SSF55874">
    <property type="entry name" value="ATPase domain of HSP90 chaperone/DNA topoisomerase II/histidine kinase"/>
    <property type="match status" value="1"/>
</dbReference>
<evidence type="ECO:0000256" key="3">
    <source>
        <dbReference type="ARBA" id="ARBA00012438"/>
    </source>
</evidence>
<dbReference type="Pfam" id="PF02518">
    <property type="entry name" value="HATPase_c"/>
    <property type="match status" value="1"/>
</dbReference>
<organism evidence="17 18">
    <name type="scientific">Clostridium aestuarii</name>
    <dbReference type="NCBI Taxonomy" id="338193"/>
    <lineage>
        <taxon>Bacteria</taxon>
        <taxon>Bacillati</taxon>
        <taxon>Bacillota</taxon>
        <taxon>Clostridia</taxon>
        <taxon>Eubacteriales</taxon>
        <taxon>Clostridiaceae</taxon>
        <taxon>Clostridium</taxon>
    </lineage>
</organism>
<accession>A0ABT4D107</accession>
<evidence type="ECO:0000313" key="17">
    <source>
        <dbReference type="EMBL" id="MCY6484911.1"/>
    </source>
</evidence>
<dbReference type="SUPFAM" id="SSF47384">
    <property type="entry name" value="Homodimeric domain of signal transducing histidine kinase"/>
    <property type="match status" value="1"/>
</dbReference>
<comment type="caution">
    <text evidence="17">The sequence shown here is derived from an EMBL/GenBank/DDBJ whole genome shotgun (WGS) entry which is preliminary data.</text>
</comment>
<dbReference type="PANTHER" id="PTHR45528:SF1">
    <property type="entry name" value="SENSOR HISTIDINE KINASE CPXA"/>
    <property type="match status" value="1"/>
</dbReference>
<feature type="domain" description="HAMP" evidence="16">
    <location>
        <begin position="188"/>
        <end position="240"/>
    </location>
</feature>
<evidence type="ECO:0000256" key="8">
    <source>
        <dbReference type="ARBA" id="ARBA00022741"/>
    </source>
</evidence>
<keyword evidence="5" id="KW-0597">Phosphoprotein</keyword>
<evidence type="ECO:0000256" key="4">
    <source>
        <dbReference type="ARBA" id="ARBA00022475"/>
    </source>
</evidence>
<evidence type="ECO:0000256" key="10">
    <source>
        <dbReference type="ARBA" id="ARBA00022840"/>
    </source>
</evidence>
<sequence>MKSIKQKLTSSYFFVIFLTVAISEIFLITSVKKYYYDATRELLSNQIKLSADFYSTHLSSSGLKYAISNDVDIFWKNTNAEVQILDLSGNILMDSIGYFQSDPINSTDFKTALSDTLGSIIYKSSNGKETLMSVAYPLKKGDSIEGIIRFITSLTTVNKGIYQISLYFLLIGFSVIILSSIISIFVSKKITTPLKEITVGAEKMAAGNFNQKIQKTSDDELGRLVDTLNYMSEEILKNEKLKNEFIASVSHELRTPLTSIKGWAVALSLCDPENKNEFTDGLKIIEEESDRLTLLVEELLDFSKLVSDKITLQKYWIDLTNIIDYMVKQSSQRAHRENIELSVTHANQLPNVYADKNRFKQLLMNILDNAFKFTPSGGKVAITTCLDNNVILIKIKDTGYGISKEDLPKVKEKFYKGKNSKSKNGIGLSICNEIVKLHNGKLKILSKENEGTEVQIILPLNTHSEN</sequence>
<dbReference type="Gene3D" id="1.10.287.130">
    <property type="match status" value="1"/>
</dbReference>
<gene>
    <name evidence="17" type="ORF">OW763_11215</name>
</gene>
<dbReference type="PROSITE" id="PS50109">
    <property type="entry name" value="HIS_KIN"/>
    <property type="match status" value="1"/>
</dbReference>
<dbReference type="InterPro" id="IPR005467">
    <property type="entry name" value="His_kinase_dom"/>
</dbReference>
<dbReference type="PRINTS" id="PR00344">
    <property type="entry name" value="BCTRLSENSOR"/>
</dbReference>
<evidence type="ECO:0000256" key="12">
    <source>
        <dbReference type="ARBA" id="ARBA00023012"/>
    </source>
</evidence>
<comment type="catalytic activity">
    <reaction evidence="1">
        <text>ATP + protein L-histidine = ADP + protein N-phospho-L-histidine.</text>
        <dbReference type="EC" id="2.7.13.3"/>
    </reaction>
</comment>
<dbReference type="GO" id="GO:0016301">
    <property type="term" value="F:kinase activity"/>
    <property type="evidence" value="ECO:0007669"/>
    <property type="project" value="UniProtKB-KW"/>
</dbReference>
<evidence type="ECO:0000259" key="15">
    <source>
        <dbReference type="PROSITE" id="PS50109"/>
    </source>
</evidence>
<dbReference type="Gene3D" id="3.30.565.10">
    <property type="entry name" value="Histidine kinase-like ATPase, C-terminal domain"/>
    <property type="match status" value="1"/>
</dbReference>
<dbReference type="CDD" id="cd06225">
    <property type="entry name" value="HAMP"/>
    <property type="match status" value="1"/>
</dbReference>
<feature type="transmembrane region" description="Helical" evidence="14">
    <location>
        <begin position="164"/>
        <end position="186"/>
    </location>
</feature>
<evidence type="ECO:0000259" key="16">
    <source>
        <dbReference type="PROSITE" id="PS50885"/>
    </source>
</evidence>
<keyword evidence="8" id="KW-0547">Nucleotide-binding</keyword>
<evidence type="ECO:0000256" key="7">
    <source>
        <dbReference type="ARBA" id="ARBA00022692"/>
    </source>
</evidence>
<dbReference type="Gene3D" id="6.10.340.10">
    <property type="match status" value="1"/>
</dbReference>
<dbReference type="SMART" id="SM00388">
    <property type="entry name" value="HisKA"/>
    <property type="match status" value="1"/>
</dbReference>
<name>A0ABT4D107_9CLOT</name>
<dbReference type="CDD" id="cd00082">
    <property type="entry name" value="HisKA"/>
    <property type="match status" value="1"/>
</dbReference>
<evidence type="ECO:0000256" key="11">
    <source>
        <dbReference type="ARBA" id="ARBA00022989"/>
    </source>
</evidence>
<keyword evidence="12" id="KW-0902">Two-component regulatory system</keyword>
<evidence type="ECO:0000313" key="18">
    <source>
        <dbReference type="Proteomes" id="UP001078443"/>
    </source>
</evidence>
<dbReference type="InterPro" id="IPR004358">
    <property type="entry name" value="Sig_transdc_His_kin-like_C"/>
</dbReference>
<keyword evidence="7 14" id="KW-0812">Transmembrane</keyword>
<dbReference type="SMART" id="SM00387">
    <property type="entry name" value="HATPase_c"/>
    <property type="match status" value="1"/>
</dbReference>
<dbReference type="InterPro" id="IPR003661">
    <property type="entry name" value="HisK_dim/P_dom"/>
</dbReference>
<keyword evidence="10" id="KW-0067">ATP-binding</keyword>